<reference evidence="15" key="2">
    <citation type="journal article" date="2007" name="PLoS Biol.">
        <title>Survey sequencing and comparative analysis of the elephant shark (Callorhinchus milii) genome.</title>
        <authorList>
            <person name="Venkatesh B."/>
            <person name="Kirkness E.F."/>
            <person name="Loh Y.H."/>
            <person name="Halpern A.L."/>
            <person name="Lee A.P."/>
            <person name="Johnson J."/>
            <person name="Dandona N."/>
            <person name="Viswanathan L.D."/>
            <person name="Tay A."/>
            <person name="Venter J.C."/>
            <person name="Strausberg R.L."/>
            <person name="Brenner S."/>
        </authorList>
    </citation>
    <scope>NUCLEOTIDE SEQUENCE [LARGE SCALE GENOMIC DNA]</scope>
</reference>
<dbReference type="InterPro" id="IPR033341">
    <property type="entry name" value="SKA3"/>
</dbReference>
<feature type="compositionally biased region" description="Pro residues" evidence="13">
    <location>
        <begin position="370"/>
        <end position="379"/>
    </location>
</feature>
<dbReference type="Gene3D" id="6.10.250.1400">
    <property type="match status" value="1"/>
</dbReference>
<dbReference type="Ensembl" id="ENSCMIT00000022444.1">
    <property type="protein sequence ID" value="ENSCMIP00000022057.1"/>
    <property type="gene ID" value="ENSCMIG00000010005.1"/>
</dbReference>
<proteinExistence type="inferred from homology"/>
<dbReference type="GO" id="GO:0000940">
    <property type="term" value="C:outer kinetochore"/>
    <property type="evidence" value="ECO:0007669"/>
    <property type="project" value="InterPro"/>
</dbReference>
<keyword evidence="12" id="KW-0137">Centromere</keyword>
<dbReference type="GeneTree" id="ENSGT00500000045005"/>
<keyword evidence="15" id="KW-1185">Reference proteome</keyword>
<gene>
    <name evidence="14" type="primary">ska3</name>
</gene>
<evidence type="ECO:0000256" key="1">
    <source>
        <dbReference type="ARBA" id="ARBA00004186"/>
    </source>
</evidence>
<keyword evidence="6" id="KW-0132">Cell division</keyword>
<evidence type="ECO:0000256" key="7">
    <source>
        <dbReference type="ARBA" id="ARBA00022701"/>
    </source>
</evidence>
<comment type="similarity">
    <text evidence="3">Belongs to the SKA3 family.</text>
</comment>
<evidence type="ECO:0000256" key="8">
    <source>
        <dbReference type="ARBA" id="ARBA00022776"/>
    </source>
</evidence>
<feature type="region of interest" description="Disordered" evidence="13">
    <location>
        <begin position="348"/>
        <end position="379"/>
    </location>
</feature>
<dbReference type="GO" id="GO:0051301">
    <property type="term" value="P:cell division"/>
    <property type="evidence" value="ECO:0007669"/>
    <property type="project" value="UniProtKB-KW"/>
</dbReference>
<evidence type="ECO:0000256" key="13">
    <source>
        <dbReference type="SAM" id="MobiDB-lite"/>
    </source>
</evidence>
<dbReference type="STRING" id="7868.ENSCMIP00000022057"/>
<evidence type="ECO:0000256" key="11">
    <source>
        <dbReference type="ARBA" id="ARBA00023306"/>
    </source>
</evidence>
<feature type="region of interest" description="Disordered" evidence="13">
    <location>
        <begin position="108"/>
        <end position="152"/>
    </location>
</feature>
<evidence type="ECO:0000256" key="9">
    <source>
        <dbReference type="ARBA" id="ARBA00022838"/>
    </source>
</evidence>
<keyword evidence="11" id="KW-0131">Cell cycle</keyword>
<dbReference type="AlphaFoldDB" id="A0A4W3I4T5"/>
<keyword evidence="7" id="KW-0493">Microtubule</keyword>
<keyword evidence="8" id="KW-0498">Mitosis</keyword>
<keyword evidence="9" id="KW-0995">Kinetochore</keyword>
<dbReference type="GO" id="GO:0005876">
    <property type="term" value="C:spindle microtubule"/>
    <property type="evidence" value="ECO:0007669"/>
    <property type="project" value="TreeGrafter"/>
</dbReference>
<evidence type="ECO:0000256" key="10">
    <source>
        <dbReference type="ARBA" id="ARBA00023212"/>
    </source>
</evidence>
<sequence>MDVTGNFFTKLRNLAVTLEKESKHLEQALNNESVTDHEEAPMRILYEMHSEVRNIKVDFNNKLETLNLQWKQNSEFIRAFQLLHKRFSGELEIIQEHFQKYGYKPLNLRKDEEEPPMGLTNGETENFEDTEEKSSEVSTTPPKKPSLNDPLNTPHMEDFGIGHLMLQNTWRLPQNMQTPVQKVTDKDHMKVRGWVPTLPKTPKCTLHLDDEFLCTPKMEDFGITEHTACVNDFTMELYNKSDQPKLDRRHPIPATRADEQTMRKRTADIPAISFMKQQKVHNTVELLNSPLPPVFCTPGLKIHKKQIPVFSHTPEDTERSSDLLPSPSVPNFETLWMKRKCTQLHLKDEETAEPVEKPGSDRFSSEEPEPPIIKSPLPLPKMTNYDHLLNTPQAPEMNMQMSDNVLKILSSYNVNRMTSHDMNTRHIKSSCFTSVGAVTPVSKKKPAKENW</sequence>
<evidence type="ECO:0000313" key="15">
    <source>
        <dbReference type="Proteomes" id="UP000314986"/>
    </source>
</evidence>
<evidence type="ECO:0000256" key="2">
    <source>
        <dbReference type="ARBA" id="ARBA00004629"/>
    </source>
</evidence>
<dbReference type="PANTHER" id="PTHR48118:SF1">
    <property type="entry name" value="SPINDLE AND KINETOCHORE-ASSOCIATED PROTEIN 3"/>
    <property type="match status" value="1"/>
</dbReference>
<reference evidence="14" key="4">
    <citation type="submission" date="2025-08" db="UniProtKB">
        <authorList>
            <consortium name="Ensembl"/>
        </authorList>
    </citation>
    <scope>IDENTIFICATION</scope>
</reference>
<dbReference type="PANTHER" id="PTHR48118">
    <property type="entry name" value="SPINDLE AND KINETOCHORE-ASSOCIATED PROTEIN 3"/>
    <property type="match status" value="1"/>
</dbReference>
<keyword evidence="4" id="KW-0158">Chromosome</keyword>
<keyword evidence="5" id="KW-0963">Cytoplasm</keyword>
<evidence type="ECO:0000256" key="6">
    <source>
        <dbReference type="ARBA" id="ARBA00022618"/>
    </source>
</evidence>
<evidence type="ECO:0000256" key="12">
    <source>
        <dbReference type="ARBA" id="ARBA00023328"/>
    </source>
</evidence>
<evidence type="ECO:0000313" key="14">
    <source>
        <dbReference type="Ensembl" id="ENSCMIP00000022057.1"/>
    </source>
</evidence>
<reference evidence="14" key="5">
    <citation type="submission" date="2025-09" db="UniProtKB">
        <authorList>
            <consortium name="Ensembl"/>
        </authorList>
    </citation>
    <scope>IDENTIFICATION</scope>
</reference>
<protein>
    <submittedName>
        <fullName evidence="14">Uncharacterized protein</fullName>
    </submittedName>
</protein>
<reference evidence="15" key="1">
    <citation type="journal article" date="2006" name="Science">
        <title>Ancient noncoding elements conserved in the human genome.</title>
        <authorList>
            <person name="Venkatesh B."/>
            <person name="Kirkness E.F."/>
            <person name="Loh Y.H."/>
            <person name="Halpern A.L."/>
            <person name="Lee A.P."/>
            <person name="Johnson J."/>
            <person name="Dandona N."/>
            <person name="Viswanathan L.D."/>
            <person name="Tay A."/>
            <person name="Venter J.C."/>
            <person name="Strausberg R.L."/>
            <person name="Brenner S."/>
        </authorList>
    </citation>
    <scope>NUCLEOTIDE SEQUENCE [LARGE SCALE GENOMIC DNA]</scope>
</reference>
<reference evidence="15" key="3">
    <citation type="journal article" date="2014" name="Nature">
        <title>Elephant shark genome provides unique insights into gnathostome evolution.</title>
        <authorList>
            <consortium name="International Elephant Shark Genome Sequencing Consortium"/>
            <person name="Venkatesh B."/>
            <person name="Lee A.P."/>
            <person name="Ravi V."/>
            <person name="Maurya A.K."/>
            <person name="Lian M.M."/>
            <person name="Swann J.B."/>
            <person name="Ohta Y."/>
            <person name="Flajnik M.F."/>
            <person name="Sutoh Y."/>
            <person name="Kasahara M."/>
            <person name="Hoon S."/>
            <person name="Gangu V."/>
            <person name="Roy S.W."/>
            <person name="Irimia M."/>
            <person name="Korzh V."/>
            <person name="Kondrychyn I."/>
            <person name="Lim Z.W."/>
            <person name="Tay B.H."/>
            <person name="Tohari S."/>
            <person name="Kong K.W."/>
            <person name="Ho S."/>
            <person name="Lorente-Galdos B."/>
            <person name="Quilez J."/>
            <person name="Marques-Bonet T."/>
            <person name="Raney B.J."/>
            <person name="Ingham P.W."/>
            <person name="Tay A."/>
            <person name="Hillier L.W."/>
            <person name="Minx P."/>
            <person name="Boehm T."/>
            <person name="Wilson R.K."/>
            <person name="Brenner S."/>
            <person name="Warren W.C."/>
        </authorList>
    </citation>
    <scope>NUCLEOTIDE SEQUENCE [LARGE SCALE GENOMIC DNA]</scope>
</reference>
<evidence type="ECO:0000256" key="5">
    <source>
        <dbReference type="ARBA" id="ARBA00022490"/>
    </source>
</evidence>
<accession>A0A4W3I4T5</accession>
<comment type="subcellular location">
    <subcellularLocation>
        <location evidence="2">Chromosome</location>
        <location evidence="2">Centromere</location>
        <location evidence="2">Kinetochore</location>
    </subcellularLocation>
    <subcellularLocation>
        <location evidence="1">Cytoplasm</location>
        <location evidence="1">Cytoskeleton</location>
        <location evidence="1">Spindle</location>
    </subcellularLocation>
</comment>
<feature type="compositionally biased region" description="Basic and acidic residues" evidence="13">
    <location>
        <begin position="348"/>
        <end position="365"/>
    </location>
</feature>
<dbReference type="GO" id="GO:0000278">
    <property type="term" value="P:mitotic cell cycle"/>
    <property type="evidence" value="ECO:0007669"/>
    <property type="project" value="TreeGrafter"/>
</dbReference>
<dbReference type="GO" id="GO:0007059">
    <property type="term" value="P:chromosome segregation"/>
    <property type="evidence" value="ECO:0007669"/>
    <property type="project" value="InterPro"/>
</dbReference>
<evidence type="ECO:0000256" key="3">
    <source>
        <dbReference type="ARBA" id="ARBA00007716"/>
    </source>
</evidence>
<name>A0A4W3I4T5_CALMI</name>
<evidence type="ECO:0000256" key="4">
    <source>
        <dbReference type="ARBA" id="ARBA00022454"/>
    </source>
</evidence>
<organism evidence="14 15">
    <name type="scientific">Callorhinchus milii</name>
    <name type="common">Ghost shark</name>
    <dbReference type="NCBI Taxonomy" id="7868"/>
    <lineage>
        <taxon>Eukaryota</taxon>
        <taxon>Metazoa</taxon>
        <taxon>Chordata</taxon>
        <taxon>Craniata</taxon>
        <taxon>Vertebrata</taxon>
        <taxon>Chondrichthyes</taxon>
        <taxon>Holocephali</taxon>
        <taxon>Chimaeriformes</taxon>
        <taxon>Callorhinchidae</taxon>
        <taxon>Callorhinchus</taxon>
    </lineage>
</organism>
<dbReference type="Proteomes" id="UP000314986">
    <property type="component" value="Unassembled WGS sequence"/>
</dbReference>
<keyword evidence="10" id="KW-0206">Cytoskeleton</keyword>
<dbReference type="InParanoid" id="A0A4W3I4T5"/>
<dbReference type="OMA" id="LMKKNSM"/>